<dbReference type="SMART" id="SM00198">
    <property type="entry name" value="SCP"/>
    <property type="match status" value="1"/>
</dbReference>
<proteinExistence type="predicted"/>
<dbReference type="InterPro" id="IPR035940">
    <property type="entry name" value="CAP_sf"/>
</dbReference>
<keyword evidence="4" id="KW-1185">Reference proteome</keyword>
<feature type="domain" description="SCP" evidence="3">
    <location>
        <begin position="133"/>
        <end position="268"/>
    </location>
</feature>
<feature type="region of interest" description="Disordered" evidence="1">
    <location>
        <begin position="74"/>
        <end position="130"/>
    </location>
</feature>
<dbReference type="Gene3D" id="3.40.33.10">
    <property type="entry name" value="CAP"/>
    <property type="match status" value="1"/>
</dbReference>
<dbReference type="SUPFAM" id="SSF55797">
    <property type="entry name" value="PR-1-like"/>
    <property type="match status" value="1"/>
</dbReference>
<feature type="chain" id="PRO_5005894884" evidence="2">
    <location>
        <begin position="25"/>
        <end position="282"/>
    </location>
</feature>
<dbReference type="WBParaSite" id="SPAL_0000827500.1">
    <property type="protein sequence ID" value="SPAL_0000827500.1"/>
    <property type="gene ID" value="SPAL_0000827500"/>
</dbReference>
<accession>A0A0N5BQW6</accession>
<feature type="signal peptide" evidence="2">
    <location>
        <begin position="1"/>
        <end position="24"/>
    </location>
</feature>
<keyword evidence="2" id="KW-0732">Signal</keyword>
<name>A0A0N5BQW6_STREA</name>
<dbReference type="PANTHER" id="PTHR10334">
    <property type="entry name" value="CYSTEINE-RICH SECRETORY PROTEIN-RELATED"/>
    <property type="match status" value="1"/>
</dbReference>
<evidence type="ECO:0000313" key="5">
    <source>
        <dbReference type="WBParaSite" id="SPAL_0000827500.1"/>
    </source>
</evidence>
<organism evidence="4 5">
    <name type="scientific">Strongyloides papillosus</name>
    <name type="common">Intestinal threadworm</name>
    <dbReference type="NCBI Taxonomy" id="174720"/>
    <lineage>
        <taxon>Eukaryota</taxon>
        <taxon>Metazoa</taxon>
        <taxon>Ecdysozoa</taxon>
        <taxon>Nematoda</taxon>
        <taxon>Chromadorea</taxon>
        <taxon>Rhabditida</taxon>
        <taxon>Tylenchina</taxon>
        <taxon>Panagrolaimomorpha</taxon>
        <taxon>Strongyloidoidea</taxon>
        <taxon>Strongyloididae</taxon>
        <taxon>Strongyloides</taxon>
    </lineage>
</organism>
<feature type="compositionally biased region" description="Low complexity" evidence="1">
    <location>
        <begin position="106"/>
        <end position="127"/>
    </location>
</feature>
<dbReference type="Proteomes" id="UP000046392">
    <property type="component" value="Unplaced"/>
</dbReference>
<protein>
    <submittedName>
        <fullName evidence="5">SCP domain-containing protein</fullName>
    </submittedName>
</protein>
<evidence type="ECO:0000256" key="1">
    <source>
        <dbReference type="SAM" id="MobiDB-lite"/>
    </source>
</evidence>
<evidence type="ECO:0000259" key="3">
    <source>
        <dbReference type="SMART" id="SM00198"/>
    </source>
</evidence>
<evidence type="ECO:0000256" key="2">
    <source>
        <dbReference type="SAM" id="SignalP"/>
    </source>
</evidence>
<sequence length="282" mass="32115">MRIFYNNCYISIIILCKLLFQNQALENNAKSEDKTSLDSIQNYESLRNFVKRDAIISPIAEVKENEYLGKREVSKKEEKKVVKKKKSKKSSNKKKPSKKKIKKPKSSTTTKSTTITSTTTISTTTTTKPDEFGERKSQVYKKIDDLRFNYRAKKLIINDELAKLAQNLSDRTASGRLKRFKNVSNKNNSLGAVVYQVKTSDEYNPFTKWTLGAPFIDYNNPEKYPAGGDFTQLIWSSTTHIGCGISKTPSKSKIVTICLLYPKGNINGQFAKNIHKSIYKIH</sequence>
<dbReference type="Pfam" id="PF00188">
    <property type="entry name" value="CAP"/>
    <property type="match status" value="1"/>
</dbReference>
<dbReference type="InterPro" id="IPR014044">
    <property type="entry name" value="CAP_dom"/>
</dbReference>
<feature type="compositionally biased region" description="Basic residues" evidence="1">
    <location>
        <begin position="81"/>
        <end position="105"/>
    </location>
</feature>
<dbReference type="InterPro" id="IPR001283">
    <property type="entry name" value="CRISP-related"/>
</dbReference>
<reference evidence="5" key="1">
    <citation type="submission" date="2017-02" db="UniProtKB">
        <authorList>
            <consortium name="WormBaseParasite"/>
        </authorList>
    </citation>
    <scope>IDENTIFICATION</scope>
</reference>
<dbReference type="AlphaFoldDB" id="A0A0N5BQW6"/>
<evidence type="ECO:0000313" key="4">
    <source>
        <dbReference type="Proteomes" id="UP000046392"/>
    </source>
</evidence>